<dbReference type="GO" id="GO:0005506">
    <property type="term" value="F:iron ion binding"/>
    <property type="evidence" value="ECO:0007669"/>
    <property type="project" value="InterPro"/>
</dbReference>
<evidence type="ECO:0000256" key="3">
    <source>
        <dbReference type="ARBA" id="ARBA00022723"/>
    </source>
</evidence>
<keyword evidence="7" id="KW-0503">Monooxygenase</keyword>
<dbReference type="AlphaFoldDB" id="A0A072PE45"/>
<evidence type="ECO:0000313" key="9">
    <source>
        <dbReference type="Proteomes" id="UP000027920"/>
    </source>
</evidence>
<dbReference type="VEuPathDB" id="FungiDB:A1O9_06280"/>
<evidence type="ECO:0000256" key="5">
    <source>
        <dbReference type="ARBA" id="ARBA00023004"/>
    </source>
</evidence>
<dbReference type="InterPro" id="IPR050121">
    <property type="entry name" value="Cytochrome_P450_monoxygenase"/>
</dbReference>
<dbReference type="EMBL" id="AMGV01000004">
    <property type="protein sequence ID" value="KEF58354.1"/>
    <property type="molecule type" value="Genomic_DNA"/>
</dbReference>
<dbReference type="InterPro" id="IPR017972">
    <property type="entry name" value="Cyt_P450_CS"/>
</dbReference>
<dbReference type="PANTHER" id="PTHR24305:SF166">
    <property type="entry name" value="CYTOCHROME P450 12A4, MITOCHONDRIAL-RELATED"/>
    <property type="match status" value="1"/>
</dbReference>
<keyword evidence="3 6" id="KW-0479">Metal-binding</keyword>
<gene>
    <name evidence="8" type="ORF">A1O9_06280</name>
</gene>
<evidence type="ECO:0000256" key="6">
    <source>
        <dbReference type="PIRSR" id="PIRSR602401-1"/>
    </source>
</evidence>
<comment type="similarity">
    <text evidence="2 7">Belongs to the cytochrome P450 family.</text>
</comment>
<dbReference type="HOGENOM" id="CLU_001570_14_2_1"/>
<dbReference type="PRINTS" id="PR00385">
    <property type="entry name" value="P450"/>
</dbReference>
<comment type="cofactor">
    <cofactor evidence="1 6">
        <name>heme</name>
        <dbReference type="ChEBI" id="CHEBI:30413"/>
    </cofactor>
</comment>
<dbReference type="GO" id="GO:0016705">
    <property type="term" value="F:oxidoreductase activity, acting on paired donors, with incorporation or reduction of molecular oxygen"/>
    <property type="evidence" value="ECO:0007669"/>
    <property type="project" value="InterPro"/>
</dbReference>
<dbReference type="GO" id="GO:0004497">
    <property type="term" value="F:monooxygenase activity"/>
    <property type="evidence" value="ECO:0007669"/>
    <property type="project" value="UniProtKB-KW"/>
</dbReference>
<feature type="binding site" description="axial binding residue" evidence="6">
    <location>
        <position position="441"/>
    </location>
    <ligand>
        <name>heme</name>
        <dbReference type="ChEBI" id="CHEBI:30413"/>
    </ligand>
    <ligandPart>
        <name>Fe</name>
        <dbReference type="ChEBI" id="CHEBI:18248"/>
    </ligandPart>
</feature>
<evidence type="ECO:0000313" key="8">
    <source>
        <dbReference type="EMBL" id="KEF58354.1"/>
    </source>
</evidence>
<accession>A0A072PE45</accession>
<keyword evidence="5 6" id="KW-0408">Iron</keyword>
<evidence type="ECO:0000256" key="1">
    <source>
        <dbReference type="ARBA" id="ARBA00001971"/>
    </source>
</evidence>
<evidence type="ECO:0000256" key="2">
    <source>
        <dbReference type="ARBA" id="ARBA00010617"/>
    </source>
</evidence>
<dbReference type="SUPFAM" id="SSF48264">
    <property type="entry name" value="Cytochrome P450"/>
    <property type="match status" value="1"/>
</dbReference>
<dbReference type="Gene3D" id="1.10.630.10">
    <property type="entry name" value="Cytochrome P450"/>
    <property type="match status" value="1"/>
</dbReference>
<dbReference type="GeneID" id="25281197"/>
<dbReference type="STRING" id="1182545.A0A072PE45"/>
<dbReference type="OrthoDB" id="1470350at2759"/>
<dbReference type="InterPro" id="IPR002401">
    <property type="entry name" value="Cyt_P450_E_grp-I"/>
</dbReference>
<evidence type="ECO:0000256" key="4">
    <source>
        <dbReference type="ARBA" id="ARBA00023002"/>
    </source>
</evidence>
<dbReference type="Pfam" id="PF00067">
    <property type="entry name" value="p450"/>
    <property type="match status" value="1"/>
</dbReference>
<organism evidence="8 9">
    <name type="scientific">Exophiala aquamarina CBS 119918</name>
    <dbReference type="NCBI Taxonomy" id="1182545"/>
    <lineage>
        <taxon>Eukaryota</taxon>
        <taxon>Fungi</taxon>
        <taxon>Dikarya</taxon>
        <taxon>Ascomycota</taxon>
        <taxon>Pezizomycotina</taxon>
        <taxon>Eurotiomycetes</taxon>
        <taxon>Chaetothyriomycetidae</taxon>
        <taxon>Chaetothyriales</taxon>
        <taxon>Herpotrichiellaceae</taxon>
        <taxon>Exophiala</taxon>
    </lineage>
</organism>
<dbReference type="InterPro" id="IPR036396">
    <property type="entry name" value="Cyt_P450_sf"/>
</dbReference>
<proteinExistence type="inferred from homology"/>
<dbReference type="PANTHER" id="PTHR24305">
    <property type="entry name" value="CYTOCHROME P450"/>
    <property type="match status" value="1"/>
</dbReference>
<comment type="caution">
    <text evidence="8">The sequence shown here is derived from an EMBL/GenBank/DDBJ whole genome shotgun (WGS) entry which is preliminary data.</text>
</comment>
<evidence type="ECO:0008006" key="10">
    <source>
        <dbReference type="Google" id="ProtNLM"/>
    </source>
</evidence>
<dbReference type="PRINTS" id="PR00463">
    <property type="entry name" value="EP450I"/>
</dbReference>
<dbReference type="Proteomes" id="UP000027920">
    <property type="component" value="Unassembled WGS sequence"/>
</dbReference>
<name>A0A072PE45_9EURO</name>
<evidence type="ECO:0000256" key="7">
    <source>
        <dbReference type="RuleBase" id="RU000461"/>
    </source>
</evidence>
<protein>
    <recommendedName>
        <fullName evidence="10">Cytochrome P450 oxidoreductase</fullName>
    </recommendedName>
</protein>
<keyword evidence="6 7" id="KW-0349">Heme</keyword>
<sequence>MFTPSAVHPFEPLYQPRVLASITCAALVLYVVAGFFTNQLHNIPGPWLPALSSLPLFVQSLRGRRAMWIMQQHKKYGPVIRIAPNKVCVSADEGVKMIYSNKAAKSHAYDAFRFKDVKMCIGLLDMKEAHARRKALLPAFSRQNLVEMEPVIRRHLERFLEWLVKFEQEGVAIDVFKWFRYLTFDVITDIAFGQQIGMLESEDNHFISQVELRNKRNSLVGPFPFLLPLMRLLRMKLADDWIQADEEIAKYAIRARDGWADSGPENRNRVDILARLEEAAKNNPNTSLTDKETIAEMMEILNAGSDTTANTAMFTTWELASHPEIQNKLHKELVEAFPDPSKTLELEKLEKLPFLDGVCREGLRLHAPIPSYLERIAPAKGLDIAGSHIPEGSLVGMQAYTNHRDGDVYPDPNAFVPERWSDPTAAMKLNFLPFSAGPRACIGLNLANMQLRIHLGHIFRRYRVIPAPHTTQDSMEHVEFFVIRPKSGKCDLYFRRV</sequence>
<dbReference type="PROSITE" id="PS00086">
    <property type="entry name" value="CYTOCHROME_P450"/>
    <property type="match status" value="1"/>
</dbReference>
<dbReference type="InterPro" id="IPR001128">
    <property type="entry name" value="Cyt_P450"/>
</dbReference>
<dbReference type="RefSeq" id="XP_013260944.1">
    <property type="nucleotide sequence ID" value="XM_013405490.1"/>
</dbReference>
<reference evidence="8 9" key="1">
    <citation type="submission" date="2013-03" db="EMBL/GenBank/DDBJ databases">
        <title>The Genome Sequence of Exophiala aquamarina CBS 119918.</title>
        <authorList>
            <consortium name="The Broad Institute Genomics Platform"/>
            <person name="Cuomo C."/>
            <person name="de Hoog S."/>
            <person name="Gorbushina A."/>
            <person name="Walker B."/>
            <person name="Young S.K."/>
            <person name="Zeng Q."/>
            <person name="Gargeya S."/>
            <person name="Fitzgerald M."/>
            <person name="Haas B."/>
            <person name="Abouelleil A."/>
            <person name="Allen A.W."/>
            <person name="Alvarado L."/>
            <person name="Arachchi H.M."/>
            <person name="Berlin A.M."/>
            <person name="Chapman S.B."/>
            <person name="Gainer-Dewar J."/>
            <person name="Goldberg J."/>
            <person name="Griggs A."/>
            <person name="Gujja S."/>
            <person name="Hansen M."/>
            <person name="Howarth C."/>
            <person name="Imamovic A."/>
            <person name="Ireland A."/>
            <person name="Larimer J."/>
            <person name="McCowan C."/>
            <person name="Murphy C."/>
            <person name="Pearson M."/>
            <person name="Poon T.W."/>
            <person name="Priest M."/>
            <person name="Roberts A."/>
            <person name="Saif S."/>
            <person name="Shea T."/>
            <person name="Sisk P."/>
            <person name="Sykes S."/>
            <person name="Wortman J."/>
            <person name="Nusbaum C."/>
            <person name="Birren B."/>
        </authorList>
    </citation>
    <scope>NUCLEOTIDE SEQUENCE [LARGE SCALE GENOMIC DNA]</scope>
    <source>
        <strain evidence="8 9">CBS 119918</strain>
    </source>
</reference>
<keyword evidence="9" id="KW-1185">Reference proteome</keyword>
<dbReference type="GO" id="GO:0020037">
    <property type="term" value="F:heme binding"/>
    <property type="evidence" value="ECO:0007669"/>
    <property type="project" value="InterPro"/>
</dbReference>
<keyword evidence="4 7" id="KW-0560">Oxidoreductase</keyword>